<dbReference type="Proteomes" id="UP000630353">
    <property type="component" value="Unassembled WGS sequence"/>
</dbReference>
<dbReference type="InterPro" id="IPR000914">
    <property type="entry name" value="SBP_5_dom"/>
</dbReference>
<keyword evidence="7" id="KW-1185">Reference proteome</keyword>
<dbReference type="EMBL" id="BMZS01000004">
    <property type="protein sequence ID" value="GHD50060.1"/>
    <property type="molecule type" value="Genomic_DNA"/>
</dbReference>
<name>A0A919CQ12_9PROT</name>
<dbReference type="InterPro" id="IPR039424">
    <property type="entry name" value="SBP_5"/>
</dbReference>
<evidence type="ECO:0000256" key="1">
    <source>
        <dbReference type="ARBA" id="ARBA00004418"/>
    </source>
</evidence>
<dbReference type="PIRSF" id="PIRSF002741">
    <property type="entry name" value="MppA"/>
    <property type="match status" value="1"/>
</dbReference>
<evidence type="ECO:0000259" key="5">
    <source>
        <dbReference type="Pfam" id="PF00496"/>
    </source>
</evidence>
<dbReference type="AlphaFoldDB" id="A0A919CQ12"/>
<dbReference type="GO" id="GO:1904680">
    <property type="term" value="F:peptide transmembrane transporter activity"/>
    <property type="evidence" value="ECO:0007669"/>
    <property type="project" value="TreeGrafter"/>
</dbReference>
<comment type="caution">
    <text evidence="6">The sequence shown here is derived from an EMBL/GenBank/DDBJ whole genome shotgun (WGS) entry which is preliminary data.</text>
</comment>
<reference evidence="6" key="1">
    <citation type="journal article" date="2014" name="Int. J. Syst. Evol. Microbiol.">
        <title>Complete genome sequence of Corynebacterium casei LMG S-19264T (=DSM 44701T), isolated from a smear-ripened cheese.</title>
        <authorList>
            <consortium name="US DOE Joint Genome Institute (JGI-PGF)"/>
            <person name="Walter F."/>
            <person name="Albersmeier A."/>
            <person name="Kalinowski J."/>
            <person name="Ruckert C."/>
        </authorList>
    </citation>
    <scope>NUCLEOTIDE SEQUENCE</scope>
    <source>
        <strain evidence="6">KCTC 42651</strain>
    </source>
</reference>
<keyword evidence="4" id="KW-0732">Signal</keyword>
<comment type="similarity">
    <text evidence="2">Belongs to the bacterial solute-binding protein 5 family.</text>
</comment>
<dbReference type="Gene3D" id="3.40.190.10">
    <property type="entry name" value="Periplasmic binding protein-like II"/>
    <property type="match status" value="1"/>
</dbReference>
<dbReference type="Gene3D" id="3.10.105.10">
    <property type="entry name" value="Dipeptide-binding Protein, Domain 3"/>
    <property type="match status" value="1"/>
</dbReference>
<accession>A0A919CQ12</accession>
<evidence type="ECO:0000313" key="7">
    <source>
        <dbReference type="Proteomes" id="UP000630353"/>
    </source>
</evidence>
<comment type="subcellular location">
    <subcellularLocation>
        <location evidence="1">Periplasm</location>
    </subcellularLocation>
</comment>
<protein>
    <submittedName>
        <fullName evidence="6">ABC transporter substrate-binding protein</fullName>
    </submittedName>
</protein>
<dbReference type="Gene3D" id="3.90.76.10">
    <property type="entry name" value="Dipeptide-binding Protein, Domain 1"/>
    <property type="match status" value="1"/>
</dbReference>
<dbReference type="GO" id="GO:0043190">
    <property type="term" value="C:ATP-binding cassette (ABC) transporter complex"/>
    <property type="evidence" value="ECO:0007669"/>
    <property type="project" value="InterPro"/>
</dbReference>
<evidence type="ECO:0000256" key="2">
    <source>
        <dbReference type="ARBA" id="ARBA00005695"/>
    </source>
</evidence>
<evidence type="ECO:0000256" key="4">
    <source>
        <dbReference type="ARBA" id="ARBA00022729"/>
    </source>
</evidence>
<dbReference type="InterPro" id="IPR030678">
    <property type="entry name" value="Peptide/Ni-bd"/>
</dbReference>
<organism evidence="6 7">
    <name type="scientific">Thalassobaculum fulvum</name>
    <dbReference type="NCBI Taxonomy" id="1633335"/>
    <lineage>
        <taxon>Bacteria</taxon>
        <taxon>Pseudomonadati</taxon>
        <taxon>Pseudomonadota</taxon>
        <taxon>Alphaproteobacteria</taxon>
        <taxon>Rhodospirillales</taxon>
        <taxon>Thalassobaculaceae</taxon>
        <taxon>Thalassobaculum</taxon>
    </lineage>
</organism>
<reference evidence="6" key="2">
    <citation type="submission" date="2020-09" db="EMBL/GenBank/DDBJ databases">
        <authorList>
            <person name="Sun Q."/>
            <person name="Kim S."/>
        </authorList>
    </citation>
    <scope>NUCLEOTIDE SEQUENCE</scope>
    <source>
        <strain evidence="6">KCTC 42651</strain>
    </source>
</reference>
<sequence length="502" mass="54759">MVAGIGTAHAAGTTLNVGMASADAGKLDPHLATTTPDKGLLHWMFNGLVRIKPGRANPGAIEPDLAESWSASEDGLTWTFKLRQGVQCHGKYGEFDAEDAVFSINRSASKETSSFAKDYAALQSVEATGKYEVKITLANPVPSLLGLLVPYHGGNMVCKDAVEDLGDKFERTPIGTGPFMFAEYQPQQYVKLVANEAYFRGAPKIKEIYYRYIPSDASRDLAFQSGEIDMIYGKQDQTWVERISKIPNTTVTVMEPGEMSVLSLNMTMPPLDNLKVRQAVAHAIDRDAMVKFKGEAVTRPSVSVVPEGYLGYTDDVPQYPYDVAKAKALLAEAGFPDGVTIKAIHTTLPGMLSTIEAVQALLKEANINLEITTVEHATFHAQIRKDLSQVVHYSAARFPIADVYLTQFFDSASIVGTPTAVTNFSHCDVADAEIRAARVEPDAQKQLELWKTAQQKIMAAVCAVPVYQNLQLWAWKSSLDLGVDVKGSLNLSPPVTELAHFK</sequence>
<dbReference type="PANTHER" id="PTHR30290:SF10">
    <property type="entry name" value="PERIPLASMIC OLIGOPEPTIDE-BINDING PROTEIN-RELATED"/>
    <property type="match status" value="1"/>
</dbReference>
<dbReference type="Pfam" id="PF00496">
    <property type="entry name" value="SBP_bac_5"/>
    <property type="match status" value="1"/>
</dbReference>
<proteinExistence type="inferred from homology"/>
<dbReference type="PANTHER" id="PTHR30290">
    <property type="entry name" value="PERIPLASMIC BINDING COMPONENT OF ABC TRANSPORTER"/>
    <property type="match status" value="1"/>
</dbReference>
<evidence type="ECO:0000256" key="3">
    <source>
        <dbReference type="ARBA" id="ARBA00022448"/>
    </source>
</evidence>
<dbReference type="GO" id="GO:0015833">
    <property type="term" value="P:peptide transport"/>
    <property type="evidence" value="ECO:0007669"/>
    <property type="project" value="TreeGrafter"/>
</dbReference>
<evidence type="ECO:0000313" key="6">
    <source>
        <dbReference type="EMBL" id="GHD50060.1"/>
    </source>
</evidence>
<dbReference type="SUPFAM" id="SSF53850">
    <property type="entry name" value="Periplasmic binding protein-like II"/>
    <property type="match status" value="1"/>
</dbReference>
<gene>
    <name evidence="6" type="ORF">GCM10017083_23300</name>
</gene>
<keyword evidence="3" id="KW-0813">Transport</keyword>
<dbReference type="GO" id="GO:0030288">
    <property type="term" value="C:outer membrane-bounded periplasmic space"/>
    <property type="evidence" value="ECO:0007669"/>
    <property type="project" value="UniProtKB-ARBA"/>
</dbReference>
<feature type="domain" description="Solute-binding protein family 5" evidence="5">
    <location>
        <begin position="61"/>
        <end position="412"/>
    </location>
</feature>
<dbReference type="CDD" id="cd08508">
    <property type="entry name" value="PBP2_NikA_DppA_OppA_like_1"/>
    <property type="match status" value="1"/>
</dbReference>